<keyword evidence="1" id="KW-0175">Coiled coil</keyword>
<gene>
    <name evidence="4" type="ORF">N868_16730</name>
</gene>
<dbReference type="EMBL" id="AXCY01000064">
    <property type="protein sequence ID" value="KGM10073.1"/>
    <property type="molecule type" value="Genomic_DNA"/>
</dbReference>
<keyword evidence="5" id="KW-1185">Reference proteome</keyword>
<feature type="coiled-coil region" evidence="1">
    <location>
        <begin position="206"/>
        <end position="233"/>
    </location>
</feature>
<dbReference type="SUPFAM" id="SSF51261">
    <property type="entry name" value="Duplicated hybrid motif"/>
    <property type="match status" value="1"/>
</dbReference>
<dbReference type="InterPro" id="IPR011055">
    <property type="entry name" value="Dup_hybrid_motif"/>
</dbReference>
<feature type="coiled-coil region" evidence="1">
    <location>
        <begin position="1"/>
        <end position="74"/>
    </location>
</feature>
<dbReference type="AlphaFoldDB" id="A0A0A0BNJ5"/>
<dbReference type="CDD" id="cd12797">
    <property type="entry name" value="M23_peptidase"/>
    <property type="match status" value="1"/>
</dbReference>
<reference evidence="4 5" key="2">
    <citation type="journal article" date="2015" name="Stand. Genomic Sci.">
        <title>Draft genome sequence of Cellulomonas carbonis T26(T) and comparative analysis of six Cellulomonas genomes.</title>
        <authorList>
            <person name="Zhuang W."/>
            <person name="Zhang S."/>
            <person name="Xia X."/>
            <person name="Wang G."/>
        </authorList>
    </citation>
    <scope>NUCLEOTIDE SEQUENCE [LARGE SCALE GENOMIC DNA]</scope>
    <source>
        <strain evidence="4 5">T26</strain>
    </source>
</reference>
<dbReference type="Gene3D" id="6.10.250.3150">
    <property type="match status" value="1"/>
</dbReference>
<evidence type="ECO:0000256" key="2">
    <source>
        <dbReference type="SAM" id="MobiDB-lite"/>
    </source>
</evidence>
<accession>A0A0A0BNJ5</accession>
<feature type="region of interest" description="Disordered" evidence="2">
    <location>
        <begin position="248"/>
        <end position="294"/>
    </location>
</feature>
<dbReference type="PANTHER" id="PTHR21666">
    <property type="entry name" value="PEPTIDASE-RELATED"/>
    <property type="match status" value="1"/>
</dbReference>
<feature type="domain" description="M23ase beta-sheet core" evidence="3">
    <location>
        <begin position="318"/>
        <end position="416"/>
    </location>
</feature>
<evidence type="ECO:0000313" key="4">
    <source>
        <dbReference type="EMBL" id="KGM10073.1"/>
    </source>
</evidence>
<dbReference type="Proteomes" id="UP000029839">
    <property type="component" value="Unassembled WGS sequence"/>
</dbReference>
<sequence length="420" mass="46132">MREQQRSVEEALVDVDELLEDTDAEVVTAFAELQELKAELPLARDAERRAQLEHQDMQRQLAAVLDRLRVAEDQQGLLSRQIRTDTARVVDLRTSLGRTAREAYKGDTTARALALVLRAGDRGQFEDATQLLSLVGRVQAADLRELSQVTAANQRRQDRLTAVQEEITRLKVDLERRTFDAEAARRDAERRRSDLEALVGAQQSRVEVIERRREDHLRQRAQYETQRSALQVQIDAVVAADRAEAARAQAARDQAAREDRAPASPAAPVSPSTGPSAPGTPPATGRTGLLGSPSPMNNPVITSPYGWRIHPVYGYRKLHTGTDFRAYCGTPIIAAESGTVQWAKSVGGFGNQVMLNHGVLAGSLVLTSYNHLSRFAVATGESVRRGEIIGYSGTTGTSTACHLHFEAYVDGRTVDPQTLL</sequence>
<feature type="compositionally biased region" description="Low complexity" evidence="2">
    <location>
        <begin position="262"/>
        <end position="287"/>
    </location>
</feature>
<evidence type="ECO:0000259" key="3">
    <source>
        <dbReference type="Pfam" id="PF01551"/>
    </source>
</evidence>
<name>A0A0A0BNJ5_9CELL</name>
<organism evidence="4 5">
    <name type="scientific">Cellulomonas carbonis T26</name>
    <dbReference type="NCBI Taxonomy" id="947969"/>
    <lineage>
        <taxon>Bacteria</taxon>
        <taxon>Bacillati</taxon>
        <taxon>Actinomycetota</taxon>
        <taxon>Actinomycetes</taxon>
        <taxon>Micrococcales</taxon>
        <taxon>Cellulomonadaceae</taxon>
        <taxon>Cellulomonas</taxon>
    </lineage>
</organism>
<dbReference type="GO" id="GO:0004222">
    <property type="term" value="F:metalloendopeptidase activity"/>
    <property type="evidence" value="ECO:0007669"/>
    <property type="project" value="TreeGrafter"/>
</dbReference>
<evidence type="ECO:0000256" key="1">
    <source>
        <dbReference type="SAM" id="Coils"/>
    </source>
</evidence>
<dbReference type="InterPro" id="IPR050570">
    <property type="entry name" value="Cell_wall_metabolism_enzyme"/>
</dbReference>
<protein>
    <recommendedName>
        <fullName evidence="3">M23ase beta-sheet core domain-containing protein</fullName>
    </recommendedName>
</protein>
<dbReference type="Gene3D" id="2.70.70.10">
    <property type="entry name" value="Glucose Permease (Domain IIA)"/>
    <property type="match status" value="1"/>
</dbReference>
<comment type="caution">
    <text evidence="4">The sequence shown here is derived from an EMBL/GenBank/DDBJ whole genome shotgun (WGS) entry which is preliminary data.</text>
</comment>
<proteinExistence type="predicted"/>
<evidence type="ECO:0000313" key="5">
    <source>
        <dbReference type="Proteomes" id="UP000029839"/>
    </source>
</evidence>
<dbReference type="Pfam" id="PF01551">
    <property type="entry name" value="Peptidase_M23"/>
    <property type="match status" value="1"/>
</dbReference>
<reference evidence="4 5" key="1">
    <citation type="submission" date="2013-08" db="EMBL/GenBank/DDBJ databases">
        <title>Genome sequencing of Cellulomonas carbonis T26.</title>
        <authorList>
            <person name="Chen F."/>
            <person name="Li Y."/>
            <person name="Wang G."/>
        </authorList>
    </citation>
    <scope>NUCLEOTIDE SEQUENCE [LARGE SCALE GENOMIC DNA]</scope>
    <source>
        <strain evidence="4 5">T26</strain>
    </source>
</reference>
<dbReference type="InterPro" id="IPR016047">
    <property type="entry name" value="M23ase_b-sheet_dom"/>
</dbReference>
<dbReference type="PANTHER" id="PTHR21666:SF270">
    <property type="entry name" value="MUREIN HYDROLASE ACTIVATOR ENVC"/>
    <property type="match status" value="1"/>
</dbReference>